<dbReference type="PROSITE" id="PS51257">
    <property type="entry name" value="PROKAR_LIPOPROTEIN"/>
    <property type="match status" value="1"/>
</dbReference>
<reference evidence="6 7" key="1">
    <citation type="submission" date="2019-07" db="EMBL/GenBank/DDBJ databases">
        <title>Whole genome shotgun sequence of Rhodospirillum oryzae NBRC 107573.</title>
        <authorList>
            <person name="Hosoyama A."/>
            <person name="Uohara A."/>
            <person name="Ohji S."/>
            <person name="Ichikawa N."/>
        </authorList>
    </citation>
    <scope>NUCLEOTIDE SEQUENCE [LARGE SCALE GENOMIC DNA]</scope>
    <source>
        <strain evidence="6 7">NBRC 107573</strain>
    </source>
</reference>
<evidence type="ECO:0000313" key="7">
    <source>
        <dbReference type="Proteomes" id="UP000321567"/>
    </source>
</evidence>
<organism evidence="6 7">
    <name type="scientific">Pararhodospirillum oryzae</name>
    <dbReference type="NCBI Taxonomy" id="478448"/>
    <lineage>
        <taxon>Bacteria</taxon>
        <taxon>Pseudomonadati</taxon>
        <taxon>Pseudomonadota</taxon>
        <taxon>Alphaproteobacteria</taxon>
        <taxon>Rhodospirillales</taxon>
        <taxon>Rhodospirillaceae</taxon>
        <taxon>Pararhodospirillum</taxon>
    </lineage>
</organism>
<dbReference type="InterPro" id="IPR007450">
    <property type="entry name" value="BamE_dom"/>
</dbReference>
<evidence type="ECO:0000256" key="3">
    <source>
        <dbReference type="ARBA" id="ARBA00023237"/>
    </source>
</evidence>
<evidence type="ECO:0000259" key="5">
    <source>
        <dbReference type="Pfam" id="PF04355"/>
    </source>
</evidence>
<keyword evidence="1 4" id="KW-0732">Signal</keyword>
<name>A0A512H851_9PROT</name>
<dbReference type="Gene3D" id="3.30.1450.10">
    <property type="match status" value="1"/>
</dbReference>
<dbReference type="GO" id="GO:1990063">
    <property type="term" value="C:Bam protein complex"/>
    <property type="evidence" value="ECO:0007669"/>
    <property type="project" value="TreeGrafter"/>
</dbReference>
<protein>
    <submittedName>
        <fullName evidence="6">Outer membrane protein assembly factor BamE</fullName>
    </submittedName>
</protein>
<dbReference type="InterPro" id="IPR037873">
    <property type="entry name" value="BamE-like"/>
</dbReference>
<dbReference type="InterPro" id="IPR026592">
    <property type="entry name" value="BamE"/>
</dbReference>
<feature type="chain" id="PRO_5021783804" evidence="4">
    <location>
        <begin position="22"/>
        <end position="149"/>
    </location>
</feature>
<comment type="caution">
    <text evidence="6">The sequence shown here is derived from an EMBL/GenBank/DDBJ whole genome shotgun (WGS) entry which is preliminary data.</text>
</comment>
<feature type="domain" description="Outer membrane protein assembly factor BamE" evidence="5">
    <location>
        <begin position="28"/>
        <end position="102"/>
    </location>
</feature>
<dbReference type="RefSeq" id="WP_147163655.1">
    <property type="nucleotide sequence ID" value="NZ_BJZO01000042.1"/>
</dbReference>
<dbReference type="AlphaFoldDB" id="A0A512H851"/>
<dbReference type="GO" id="GO:0030674">
    <property type="term" value="F:protein-macromolecule adaptor activity"/>
    <property type="evidence" value="ECO:0007669"/>
    <property type="project" value="TreeGrafter"/>
</dbReference>
<dbReference type="OrthoDB" id="7160681at2"/>
<dbReference type="GO" id="GO:0043165">
    <property type="term" value="P:Gram-negative-bacterium-type cell outer membrane assembly"/>
    <property type="evidence" value="ECO:0007669"/>
    <property type="project" value="TreeGrafter"/>
</dbReference>
<dbReference type="Proteomes" id="UP000321567">
    <property type="component" value="Unassembled WGS sequence"/>
</dbReference>
<dbReference type="GO" id="GO:0051205">
    <property type="term" value="P:protein insertion into membrane"/>
    <property type="evidence" value="ECO:0007669"/>
    <property type="project" value="TreeGrafter"/>
</dbReference>
<feature type="signal peptide" evidence="4">
    <location>
        <begin position="1"/>
        <end position="21"/>
    </location>
</feature>
<keyword evidence="2" id="KW-0472">Membrane</keyword>
<accession>A0A512H851</accession>
<dbReference type="Pfam" id="PF04355">
    <property type="entry name" value="BamE"/>
    <property type="match status" value="1"/>
</dbReference>
<proteinExistence type="predicted"/>
<dbReference type="PANTHER" id="PTHR37482:SF1">
    <property type="entry name" value="OUTER MEMBRANE PROTEIN ASSEMBLY FACTOR BAME"/>
    <property type="match status" value="1"/>
</dbReference>
<gene>
    <name evidence="6" type="ORF">ROR02_17520</name>
</gene>
<evidence type="ECO:0000256" key="4">
    <source>
        <dbReference type="SAM" id="SignalP"/>
    </source>
</evidence>
<dbReference type="PANTHER" id="PTHR37482">
    <property type="entry name" value="OUTER MEMBRANE PROTEIN ASSEMBLY FACTOR BAME"/>
    <property type="match status" value="1"/>
</dbReference>
<dbReference type="EMBL" id="BJZO01000042">
    <property type="protein sequence ID" value="GEO81621.1"/>
    <property type="molecule type" value="Genomic_DNA"/>
</dbReference>
<evidence type="ECO:0000256" key="1">
    <source>
        <dbReference type="ARBA" id="ARBA00022729"/>
    </source>
</evidence>
<evidence type="ECO:0000313" key="6">
    <source>
        <dbReference type="EMBL" id="GEO81621.1"/>
    </source>
</evidence>
<keyword evidence="7" id="KW-1185">Reference proteome</keyword>
<keyword evidence="3" id="KW-0998">Cell outer membrane</keyword>
<sequence>MKVLPGVILSAGLLLAAGACSHDINAHGNLPAEEALARVQVGEQTRADVQSLLGTPSATALFGGETWYYISNQTTQVAFLAPEEVNRHVVAVHFDANGRVSGVERLTKADGRQVAILQRETPTRGTESTFLQEFFGNLGRFGPSQMGNE</sequence>
<evidence type="ECO:0000256" key="2">
    <source>
        <dbReference type="ARBA" id="ARBA00023136"/>
    </source>
</evidence>